<dbReference type="InterPro" id="IPR015660">
    <property type="entry name" value="MASH1/Ascl1a-like"/>
</dbReference>
<dbReference type="GO" id="GO:0000977">
    <property type="term" value="F:RNA polymerase II transcription regulatory region sequence-specific DNA binding"/>
    <property type="evidence" value="ECO:0007669"/>
    <property type="project" value="TreeGrafter"/>
</dbReference>
<evidence type="ECO:0000256" key="5">
    <source>
        <dbReference type="SAM" id="Coils"/>
    </source>
</evidence>
<dbReference type="Pfam" id="PF00010">
    <property type="entry name" value="HLH"/>
    <property type="match status" value="1"/>
</dbReference>
<gene>
    <name evidence="8" type="ORF">FSB_LOCUS36310</name>
</gene>
<organism evidence="8">
    <name type="scientific">Fagus sylvatica</name>
    <name type="common">Beechnut</name>
    <dbReference type="NCBI Taxonomy" id="28930"/>
    <lineage>
        <taxon>Eukaryota</taxon>
        <taxon>Viridiplantae</taxon>
        <taxon>Streptophyta</taxon>
        <taxon>Embryophyta</taxon>
        <taxon>Tracheophyta</taxon>
        <taxon>Spermatophyta</taxon>
        <taxon>Magnoliopsida</taxon>
        <taxon>eudicotyledons</taxon>
        <taxon>Gunneridae</taxon>
        <taxon>Pentapetalae</taxon>
        <taxon>rosids</taxon>
        <taxon>fabids</taxon>
        <taxon>Fagales</taxon>
        <taxon>Fagaceae</taxon>
        <taxon>Fagus</taxon>
    </lineage>
</organism>
<dbReference type="CDD" id="cd18914">
    <property type="entry name" value="bHLH_AtORG2_like"/>
    <property type="match status" value="1"/>
</dbReference>
<dbReference type="GO" id="GO:0046983">
    <property type="term" value="F:protein dimerization activity"/>
    <property type="evidence" value="ECO:0007669"/>
    <property type="project" value="InterPro"/>
</dbReference>
<evidence type="ECO:0000256" key="4">
    <source>
        <dbReference type="ARBA" id="ARBA00023242"/>
    </source>
</evidence>
<evidence type="ECO:0000256" key="3">
    <source>
        <dbReference type="ARBA" id="ARBA00023163"/>
    </source>
</evidence>
<dbReference type="PANTHER" id="PTHR13935:SF164">
    <property type="entry name" value="BHLH DOMAIN-CONTAINING PROTEIN"/>
    <property type="match status" value="1"/>
</dbReference>
<evidence type="ECO:0000256" key="1">
    <source>
        <dbReference type="ARBA" id="ARBA00004123"/>
    </source>
</evidence>
<name>A0A2N9H987_FAGSY</name>
<accession>A0A2N9H987</accession>
<dbReference type="PANTHER" id="PTHR13935">
    <property type="entry name" value="ACHAETE-SCUTE TRANSCRIPTION FACTOR-RELATED"/>
    <property type="match status" value="1"/>
</dbReference>
<feature type="domain" description="BHLH" evidence="7">
    <location>
        <begin position="68"/>
        <end position="120"/>
    </location>
</feature>
<evidence type="ECO:0000259" key="7">
    <source>
        <dbReference type="PROSITE" id="PS50888"/>
    </source>
</evidence>
<keyword evidence="5" id="KW-0175">Coiled coil</keyword>
<dbReference type="Gene3D" id="4.10.280.10">
    <property type="entry name" value="Helix-loop-helix DNA-binding domain"/>
    <property type="match status" value="1"/>
</dbReference>
<dbReference type="PROSITE" id="PS50888">
    <property type="entry name" value="BHLH"/>
    <property type="match status" value="1"/>
</dbReference>
<evidence type="ECO:0000256" key="6">
    <source>
        <dbReference type="SAM" id="MobiDB-lite"/>
    </source>
</evidence>
<dbReference type="GO" id="GO:0090575">
    <property type="term" value="C:RNA polymerase II transcription regulator complex"/>
    <property type="evidence" value="ECO:0007669"/>
    <property type="project" value="TreeGrafter"/>
</dbReference>
<comment type="subcellular location">
    <subcellularLocation>
        <location evidence="1">Nucleus</location>
    </subcellularLocation>
</comment>
<evidence type="ECO:0000256" key="2">
    <source>
        <dbReference type="ARBA" id="ARBA00023015"/>
    </source>
</evidence>
<proteinExistence type="predicted"/>
<protein>
    <recommendedName>
        <fullName evidence="7">BHLH domain-containing protein</fullName>
    </recommendedName>
</protein>
<dbReference type="InterPro" id="IPR011598">
    <property type="entry name" value="bHLH_dom"/>
</dbReference>
<dbReference type="SUPFAM" id="SSF47459">
    <property type="entry name" value="HLH, helix-loop-helix DNA-binding domain"/>
    <property type="match status" value="1"/>
</dbReference>
<keyword evidence="3" id="KW-0804">Transcription</keyword>
<dbReference type="InterPro" id="IPR036638">
    <property type="entry name" value="HLH_DNA-bd_sf"/>
</dbReference>
<evidence type="ECO:0000313" key="8">
    <source>
        <dbReference type="EMBL" id="SPD08428.1"/>
    </source>
</evidence>
<keyword evidence="2" id="KW-0805">Transcription regulation</keyword>
<dbReference type="AlphaFoldDB" id="A0A2N9H987"/>
<keyword evidence="4" id="KW-0539">Nucleus</keyword>
<reference evidence="8" key="1">
    <citation type="submission" date="2018-02" db="EMBL/GenBank/DDBJ databases">
        <authorList>
            <person name="Cohen D.B."/>
            <person name="Kent A.D."/>
        </authorList>
    </citation>
    <scope>NUCLEOTIDE SEQUENCE</scope>
</reference>
<feature type="compositionally biased region" description="Polar residues" evidence="6">
    <location>
        <begin position="26"/>
        <end position="41"/>
    </location>
</feature>
<sequence>MDYIPTSLFQYDQEDELLQISSIPCQKDSNQPDQLPVTTHQHGSHLTRKLSVTHDETDENPNDNNKNKKKLTHRDIERQRRQKMATLHTFLQSLLPVEDNKGKRSISDHIHESVNYIKHLKNKIRELNNKRDELKRLSNTTKNLPGSISDTVDLRSSSAGVEVVITGRQGLPLSRVLEILMREGLSIVSFNSTKVNERLLHTIESEVP</sequence>
<feature type="coiled-coil region" evidence="5">
    <location>
        <begin position="110"/>
        <end position="144"/>
    </location>
</feature>
<dbReference type="GO" id="GO:0000981">
    <property type="term" value="F:DNA-binding transcription factor activity, RNA polymerase II-specific"/>
    <property type="evidence" value="ECO:0007669"/>
    <property type="project" value="TreeGrafter"/>
</dbReference>
<dbReference type="EMBL" id="OIVN01003046">
    <property type="protein sequence ID" value="SPD08428.1"/>
    <property type="molecule type" value="Genomic_DNA"/>
</dbReference>
<feature type="region of interest" description="Disordered" evidence="6">
    <location>
        <begin position="26"/>
        <end position="74"/>
    </location>
</feature>